<dbReference type="Gene3D" id="3.40.50.20">
    <property type="match status" value="1"/>
</dbReference>
<evidence type="ECO:0000256" key="3">
    <source>
        <dbReference type="ARBA" id="ARBA00010871"/>
    </source>
</evidence>
<protein>
    <recommendedName>
        <fullName evidence="13">D-alanine--D-alanine ligase</fullName>
        <ecNumber evidence="13">6.3.2.4</ecNumber>
    </recommendedName>
    <alternativeName>
        <fullName evidence="13">D-Ala-D-Ala ligase</fullName>
    </alternativeName>
    <alternativeName>
        <fullName evidence="13">D-alanylalanine synthetase</fullName>
    </alternativeName>
</protein>
<keyword evidence="5" id="KW-0479">Metal-binding</keyword>
<organism evidence="16 17">
    <name type="scientific">Streptomyces tanashiensis</name>
    <dbReference type="NCBI Taxonomy" id="67367"/>
    <lineage>
        <taxon>Bacteria</taxon>
        <taxon>Bacillati</taxon>
        <taxon>Actinomycetota</taxon>
        <taxon>Actinomycetes</taxon>
        <taxon>Kitasatosporales</taxon>
        <taxon>Streptomycetaceae</taxon>
        <taxon>Streptomyces</taxon>
    </lineage>
</organism>
<keyword evidence="10 13" id="KW-0573">Peptidoglycan synthesis</keyword>
<dbReference type="Proteomes" id="UP001164506">
    <property type="component" value="Chromosome"/>
</dbReference>
<dbReference type="PROSITE" id="PS00844">
    <property type="entry name" value="DALA_DALA_LIGASE_2"/>
    <property type="match status" value="1"/>
</dbReference>
<dbReference type="HAMAP" id="MF_00047">
    <property type="entry name" value="Dala_Dala_lig"/>
    <property type="match status" value="1"/>
</dbReference>
<dbReference type="PANTHER" id="PTHR23132">
    <property type="entry name" value="D-ALANINE--D-ALANINE LIGASE"/>
    <property type="match status" value="1"/>
</dbReference>
<dbReference type="SUPFAM" id="SSF52440">
    <property type="entry name" value="PreATP-grasp domain"/>
    <property type="match status" value="1"/>
</dbReference>
<proteinExistence type="inferred from homology"/>
<comment type="cofactor">
    <cofactor evidence="1">
        <name>Mn(2+)</name>
        <dbReference type="ChEBI" id="CHEBI:29035"/>
    </cofactor>
</comment>
<evidence type="ECO:0000313" key="16">
    <source>
        <dbReference type="EMBL" id="UZX21476.1"/>
    </source>
</evidence>
<evidence type="ECO:0000256" key="8">
    <source>
        <dbReference type="ARBA" id="ARBA00022842"/>
    </source>
</evidence>
<dbReference type="PROSITE" id="PS50975">
    <property type="entry name" value="ATP_GRASP"/>
    <property type="match status" value="1"/>
</dbReference>
<keyword evidence="4 13" id="KW-0436">Ligase</keyword>
<dbReference type="PROSITE" id="PS00843">
    <property type="entry name" value="DALA_DALA_LIGASE_1"/>
    <property type="match status" value="1"/>
</dbReference>
<evidence type="ECO:0000256" key="6">
    <source>
        <dbReference type="ARBA" id="ARBA00022741"/>
    </source>
</evidence>
<sequence>MSENTQSPRKPRVAVVFGGRSSEHAISVVTAGAVLSAIDRDKYDVLPIGITTDGRWALTADAPERMAIADRALPNVADLAESTEGGVVLSVDPANREVVLTEPGNVPRALGEVDVVFPMLHGPYGEDGTLQGLLELSGVPYVGAGVLASAVGQDKEYMKRVFVSFGLPVGPYEVIRPREWEQNPAAARKKIVEFAAEHGWPLFVKPARGGSSMGITKVDDLSGLDEAIEEARRHDPKILVESLLRGREIECGVLEFEDGPRASVPAEIPPVTNHDFYDFEAKYIDSASGIVPAPIGDEATAEIQRLAVAAYEAVSCEGLVRADFFLTEDGDFVINEINTMPGFTPISMYPRMWQESGVSYPELVDRLIQAALTRSTGLR</sequence>
<feature type="domain" description="ATP-grasp" evidence="15">
    <location>
        <begin position="159"/>
        <end position="369"/>
    </location>
</feature>
<name>A0ABY6QUI4_9ACTN</name>
<dbReference type="NCBIfam" id="NF002528">
    <property type="entry name" value="PRK01966.1-4"/>
    <property type="match status" value="1"/>
</dbReference>
<keyword evidence="9 13" id="KW-0133">Cell shape</keyword>
<comment type="cofactor">
    <cofactor evidence="2">
        <name>Mg(2+)</name>
        <dbReference type="ChEBI" id="CHEBI:18420"/>
    </cofactor>
</comment>
<evidence type="ECO:0000256" key="7">
    <source>
        <dbReference type="ARBA" id="ARBA00022840"/>
    </source>
</evidence>
<keyword evidence="6 14" id="KW-0547">Nucleotide-binding</keyword>
<dbReference type="InterPro" id="IPR000291">
    <property type="entry name" value="D-Ala_lig_Van_CS"/>
</dbReference>
<dbReference type="Pfam" id="PF07478">
    <property type="entry name" value="Dala_Dala_lig_C"/>
    <property type="match status" value="1"/>
</dbReference>
<dbReference type="InterPro" id="IPR005905">
    <property type="entry name" value="D_ala_D_ala"/>
</dbReference>
<evidence type="ECO:0000256" key="9">
    <source>
        <dbReference type="ARBA" id="ARBA00022960"/>
    </source>
</evidence>
<dbReference type="EC" id="6.3.2.4" evidence="13"/>
<dbReference type="InterPro" id="IPR011095">
    <property type="entry name" value="Dala_Dala_lig_C"/>
</dbReference>
<dbReference type="InterPro" id="IPR011127">
    <property type="entry name" value="Dala_Dala_lig_N"/>
</dbReference>
<dbReference type="Gene3D" id="3.30.470.20">
    <property type="entry name" value="ATP-grasp fold, B domain"/>
    <property type="match status" value="1"/>
</dbReference>
<evidence type="ECO:0000256" key="13">
    <source>
        <dbReference type="HAMAP-Rule" id="MF_00047"/>
    </source>
</evidence>
<dbReference type="NCBIfam" id="TIGR01205">
    <property type="entry name" value="D_ala_D_alaTIGR"/>
    <property type="match status" value="1"/>
</dbReference>
<evidence type="ECO:0000256" key="2">
    <source>
        <dbReference type="ARBA" id="ARBA00001946"/>
    </source>
</evidence>
<keyword evidence="11" id="KW-0464">Manganese</keyword>
<dbReference type="Pfam" id="PF01820">
    <property type="entry name" value="Dala_Dala_lig_N"/>
    <property type="match status" value="1"/>
</dbReference>
<evidence type="ECO:0000256" key="4">
    <source>
        <dbReference type="ARBA" id="ARBA00022598"/>
    </source>
</evidence>
<accession>A0ABY6QUI4</accession>
<evidence type="ECO:0000256" key="1">
    <source>
        <dbReference type="ARBA" id="ARBA00001936"/>
    </source>
</evidence>
<keyword evidence="8" id="KW-0460">Magnesium</keyword>
<evidence type="ECO:0000256" key="5">
    <source>
        <dbReference type="ARBA" id="ARBA00022723"/>
    </source>
</evidence>
<evidence type="ECO:0000259" key="15">
    <source>
        <dbReference type="PROSITE" id="PS50975"/>
    </source>
</evidence>
<comment type="function">
    <text evidence="13">Cell wall formation.</text>
</comment>
<dbReference type="PANTHER" id="PTHR23132:SF25">
    <property type="entry name" value="D-ALANINE--D-ALANINE LIGASE A"/>
    <property type="match status" value="1"/>
</dbReference>
<evidence type="ECO:0000256" key="12">
    <source>
        <dbReference type="ARBA" id="ARBA00023316"/>
    </source>
</evidence>
<reference evidence="16" key="1">
    <citation type="submission" date="2021-09" db="EMBL/GenBank/DDBJ databases">
        <title>Complete genome sequence and metabolic characterization of Streptomyces tanashiensis DSM 731 the producer of antibacterial Kalafungin and diverse secondary metabolites.</title>
        <authorList>
            <person name="Abbasi M.N."/>
            <person name="Anwar M.N."/>
            <person name="Alam K."/>
            <person name="Shoaib M."/>
            <person name="Lin Z."/>
            <person name="Hayat M."/>
            <person name="Ali M.I."/>
            <person name="Malik H.M.T."/>
            <person name="Ahmed I."/>
            <person name="Li A."/>
            <person name="Hailong Wang H."/>
            <person name="Zhang Y."/>
        </authorList>
    </citation>
    <scope>NUCLEOTIDE SEQUENCE</scope>
    <source>
        <strain evidence="16">Kala</strain>
    </source>
</reference>
<dbReference type="PIRSF" id="PIRSF039102">
    <property type="entry name" value="Ddl/VanB"/>
    <property type="match status" value="1"/>
</dbReference>
<dbReference type="GO" id="GO:0016874">
    <property type="term" value="F:ligase activity"/>
    <property type="evidence" value="ECO:0007669"/>
    <property type="project" value="UniProtKB-KW"/>
</dbReference>
<keyword evidence="17" id="KW-1185">Reference proteome</keyword>
<dbReference type="InterPro" id="IPR013815">
    <property type="entry name" value="ATP_grasp_subdomain_1"/>
</dbReference>
<evidence type="ECO:0000256" key="14">
    <source>
        <dbReference type="PROSITE-ProRule" id="PRU00409"/>
    </source>
</evidence>
<gene>
    <name evidence="13" type="primary">ddl</name>
    <name evidence="16" type="ORF">LDH80_12425</name>
</gene>
<dbReference type="SUPFAM" id="SSF56059">
    <property type="entry name" value="Glutathione synthetase ATP-binding domain-like"/>
    <property type="match status" value="1"/>
</dbReference>
<comment type="subcellular location">
    <subcellularLocation>
        <location evidence="13">Cytoplasm</location>
    </subcellularLocation>
</comment>
<evidence type="ECO:0000313" key="17">
    <source>
        <dbReference type="Proteomes" id="UP001164506"/>
    </source>
</evidence>
<evidence type="ECO:0000256" key="10">
    <source>
        <dbReference type="ARBA" id="ARBA00022984"/>
    </source>
</evidence>
<keyword evidence="7 14" id="KW-0067">ATP-binding</keyword>
<dbReference type="Gene3D" id="3.30.1490.20">
    <property type="entry name" value="ATP-grasp fold, A domain"/>
    <property type="match status" value="1"/>
</dbReference>
<dbReference type="InterPro" id="IPR016185">
    <property type="entry name" value="PreATP-grasp_dom_sf"/>
</dbReference>
<comment type="catalytic activity">
    <reaction evidence="13">
        <text>2 D-alanine + ATP = D-alanyl-D-alanine + ADP + phosphate + H(+)</text>
        <dbReference type="Rhea" id="RHEA:11224"/>
        <dbReference type="ChEBI" id="CHEBI:15378"/>
        <dbReference type="ChEBI" id="CHEBI:30616"/>
        <dbReference type="ChEBI" id="CHEBI:43474"/>
        <dbReference type="ChEBI" id="CHEBI:57416"/>
        <dbReference type="ChEBI" id="CHEBI:57822"/>
        <dbReference type="ChEBI" id="CHEBI:456216"/>
        <dbReference type="EC" id="6.3.2.4"/>
    </reaction>
</comment>
<keyword evidence="13" id="KW-0963">Cytoplasm</keyword>
<dbReference type="InterPro" id="IPR011761">
    <property type="entry name" value="ATP-grasp"/>
</dbReference>
<comment type="similarity">
    <text evidence="3 13">Belongs to the D-alanine--D-alanine ligase family.</text>
</comment>
<evidence type="ECO:0000256" key="11">
    <source>
        <dbReference type="ARBA" id="ARBA00023211"/>
    </source>
</evidence>
<dbReference type="RefSeq" id="WP_189806252.1">
    <property type="nucleotide sequence ID" value="NZ_BMRZ01000019.1"/>
</dbReference>
<comment type="pathway">
    <text evidence="13">Cell wall biogenesis; peptidoglycan biosynthesis.</text>
</comment>
<dbReference type="GeneID" id="95600255"/>
<dbReference type="EMBL" id="CP084204">
    <property type="protein sequence ID" value="UZX21476.1"/>
    <property type="molecule type" value="Genomic_DNA"/>
</dbReference>
<keyword evidence="12 13" id="KW-0961">Cell wall biogenesis/degradation</keyword>